<evidence type="ECO:0000259" key="1">
    <source>
        <dbReference type="Pfam" id="PF12728"/>
    </source>
</evidence>
<dbReference type="OrthoDB" id="1097811at2"/>
<evidence type="ECO:0000313" key="2">
    <source>
        <dbReference type="EMBL" id="TXE12924.1"/>
    </source>
</evidence>
<feature type="domain" description="Helix-turn-helix" evidence="1">
    <location>
        <begin position="44"/>
        <end position="91"/>
    </location>
</feature>
<name>A0A5C7AXW1_9FLAO</name>
<dbReference type="SUPFAM" id="SSF46955">
    <property type="entry name" value="Putative DNA-binding domain"/>
    <property type="match status" value="1"/>
</dbReference>
<sequence length="103" mass="11680">MENIQINNFKIADLEQAIKNVLHETVVNAVKEQISPNKKIISLFSREETAKTLCISLPTLNEWTKTGIIRALRIGNRVLYRLEDINEALTEVKTTLKRGGQSC</sequence>
<dbReference type="RefSeq" id="WP_147131760.1">
    <property type="nucleotide sequence ID" value="NZ_VOSC01000012.1"/>
</dbReference>
<dbReference type="AlphaFoldDB" id="A0A5C7AXW1"/>
<evidence type="ECO:0000313" key="3">
    <source>
        <dbReference type="Proteomes" id="UP000321790"/>
    </source>
</evidence>
<dbReference type="Proteomes" id="UP000321790">
    <property type="component" value="Unassembled WGS sequence"/>
</dbReference>
<proteinExistence type="predicted"/>
<comment type="caution">
    <text evidence="2">The sequence shown here is derived from an EMBL/GenBank/DDBJ whole genome shotgun (WGS) entry which is preliminary data.</text>
</comment>
<keyword evidence="3" id="KW-1185">Reference proteome</keyword>
<dbReference type="EMBL" id="VOSC01000012">
    <property type="protein sequence ID" value="TXE12924.1"/>
    <property type="molecule type" value="Genomic_DNA"/>
</dbReference>
<protein>
    <submittedName>
        <fullName evidence="2">Helix-turn-helix domain-containing protein</fullName>
    </submittedName>
</protein>
<accession>A0A5C7AXW1</accession>
<gene>
    <name evidence="2" type="ORF">FUA26_03775</name>
</gene>
<dbReference type="InterPro" id="IPR009061">
    <property type="entry name" value="DNA-bd_dom_put_sf"/>
</dbReference>
<organism evidence="2 3">
    <name type="scientific">Seonamhaeicola algicola</name>
    <dbReference type="NCBI Taxonomy" id="1719036"/>
    <lineage>
        <taxon>Bacteria</taxon>
        <taxon>Pseudomonadati</taxon>
        <taxon>Bacteroidota</taxon>
        <taxon>Flavobacteriia</taxon>
        <taxon>Flavobacteriales</taxon>
        <taxon>Flavobacteriaceae</taxon>
    </lineage>
</organism>
<dbReference type="InterPro" id="IPR041657">
    <property type="entry name" value="HTH_17"/>
</dbReference>
<dbReference type="Pfam" id="PF12728">
    <property type="entry name" value="HTH_17"/>
    <property type="match status" value="1"/>
</dbReference>
<reference evidence="3" key="1">
    <citation type="submission" date="2019-08" db="EMBL/GenBank/DDBJ databases">
        <title>Seonamhaeicola sediminis sp. nov., isolated from marine sediment.</title>
        <authorList>
            <person name="Cao W.R."/>
        </authorList>
    </citation>
    <scope>NUCLEOTIDE SEQUENCE [LARGE SCALE GENOMIC DNA]</scope>
    <source>
        <strain evidence="3">Gy8</strain>
    </source>
</reference>